<dbReference type="PANTHER" id="PTHR20974:SF0">
    <property type="entry name" value="UPF0585 PROTEIN CG18661"/>
    <property type="match status" value="1"/>
</dbReference>
<dbReference type="SUPFAM" id="SSF53335">
    <property type="entry name" value="S-adenosyl-L-methionine-dependent methyltransferases"/>
    <property type="match status" value="1"/>
</dbReference>
<proteinExistence type="predicted"/>
<dbReference type="EMBL" id="NRSD01000008">
    <property type="protein sequence ID" value="MBK1644941.1"/>
    <property type="molecule type" value="Genomic_DNA"/>
</dbReference>
<dbReference type="PANTHER" id="PTHR20974">
    <property type="entry name" value="UPF0585 PROTEIN CG18661"/>
    <property type="match status" value="1"/>
</dbReference>
<dbReference type="CDD" id="cd02440">
    <property type="entry name" value="AdoMet_MTases"/>
    <property type="match status" value="1"/>
</dbReference>
<name>A0A9X0WHQ0_9GAMM</name>
<keyword evidence="2" id="KW-1185">Reference proteome</keyword>
<evidence type="ECO:0000313" key="2">
    <source>
        <dbReference type="Proteomes" id="UP001138802"/>
    </source>
</evidence>
<keyword evidence="1" id="KW-0808">Transferase</keyword>
<dbReference type="Pfam" id="PF06080">
    <property type="entry name" value="DUF938"/>
    <property type="match status" value="1"/>
</dbReference>
<protein>
    <submittedName>
        <fullName evidence="1">Methylase</fullName>
    </submittedName>
</protein>
<dbReference type="GO" id="GO:0008168">
    <property type="term" value="F:methyltransferase activity"/>
    <property type="evidence" value="ECO:0007669"/>
    <property type="project" value="UniProtKB-KW"/>
</dbReference>
<dbReference type="Proteomes" id="UP001138802">
    <property type="component" value="Unassembled WGS sequence"/>
</dbReference>
<dbReference type="AlphaFoldDB" id="A0A9X0WHQ0"/>
<accession>A0A9X0WHQ0</accession>
<dbReference type="RefSeq" id="WP_200387746.1">
    <property type="nucleotide sequence ID" value="NZ_NRSD01000008.1"/>
</dbReference>
<keyword evidence="1" id="KW-0489">Methyltransferase</keyword>
<dbReference type="Gene3D" id="3.40.50.150">
    <property type="entry name" value="Vaccinia Virus protein VP39"/>
    <property type="match status" value="1"/>
</dbReference>
<organism evidence="1 2">
    <name type="scientific">Thiocapsa imhoffii</name>
    <dbReference type="NCBI Taxonomy" id="382777"/>
    <lineage>
        <taxon>Bacteria</taxon>
        <taxon>Pseudomonadati</taxon>
        <taxon>Pseudomonadota</taxon>
        <taxon>Gammaproteobacteria</taxon>
        <taxon>Chromatiales</taxon>
        <taxon>Chromatiaceae</taxon>
        <taxon>Thiocapsa</taxon>
    </lineage>
</organism>
<gene>
    <name evidence="1" type="ORF">CKO25_09815</name>
</gene>
<evidence type="ECO:0000313" key="1">
    <source>
        <dbReference type="EMBL" id="MBK1644941.1"/>
    </source>
</evidence>
<dbReference type="InterPro" id="IPR029063">
    <property type="entry name" value="SAM-dependent_MTases_sf"/>
</dbReference>
<sequence>MSSFEKPYSQACEENKHPILEVIAPLFRTARRLLEIGSGTGQHAVFFAAHLPHLIWQTSDRSENLPGIHRWLADAELANLPPPLELDVLGPWPVPACDAVFSANTAHIMSESAVAAMFAGIGKILADGGHFALYGPFNRDGRFTSESNAQFDAMLRAHNPAMGLRDVAQLARLGRAQGLELCADHAMPVNNRLLVWRAETSASQPHDPVGAPLTQA</sequence>
<reference evidence="1 2" key="1">
    <citation type="journal article" date="2020" name="Microorganisms">
        <title>Osmotic Adaptation and Compatible Solute Biosynthesis of Phototrophic Bacteria as Revealed from Genome Analyses.</title>
        <authorList>
            <person name="Imhoff J.F."/>
            <person name="Rahn T."/>
            <person name="Kunzel S."/>
            <person name="Keller A."/>
            <person name="Neulinger S.C."/>
        </authorList>
    </citation>
    <scope>NUCLEOTIDE SEQUENCE [LARGE SCALE GENOMIC DNA]</scope>
    <source>
        <strain evidence="1 2">DSM 21303</strain>
    </source>
</reference>
<dbReference type="InterPro" id="IPR010342">
    <property type="entry name" value="DUF938"/>
</dbReference>
<comment type="caution">
    <text evidence="1">The sequence shown here is derived from an EMBL/GenBank/DDBJ whole genome shotgun (WGS) entry which is preliminary data.</text>
</comment>
<dbReference type="GO" id="GO:0032259">
    <property type="term" value="P:methylation"/>
    <property type="evidence" value="ECO:0007669"/>
    <property type="project" value="UniProtKB-KW"/>
</dbReference>